<evidence type="ECO:0000256" key="2">
    <source>
        <dbReference type="ARBA" id="ARBA00022692"/>
    </source>
</evidence>
<keyword evidence="3 4" id="KW-0472">Membrane</keyword>
<evidence type="ECO:0000313" key="8">
    <source>
        <dbReference type="Proteomes" id="UP001187343"/>
    </source>
</evidence>
<dbReference type="InterPro" id="IPR050671">
    <property type="entry name" value="CD300_family_receptors"/>
</dbReference>
<organism evidence="7 8">
    <name type="scientific">Cirrhinus molitorella</name>
    <name type="common">mud carp</name>
    <dbReference type="NCBI Taxonomy" id="172907"/>
    <lineage>
        <taxon>Eukaryota</taxon>
        <taxon>Metazoa</taxon>
        <taxon>Chordata</taxon>
        <taxon>Craniata</taxon>
        <taxon>Vertebrata</taxon>
        <taxon>Euteleostomi</taxon>
        <taxon>Actinopterygii</taxon>
        <taxon>Neopterygii</taxon>
        <taxon>Teleostei</taxon>
        <taxon>Ostariophysi</taxon>
        <taxon>Cypriniformes</taxon>
        <taxon>Cyprinidae</taxon>
        <taxon>Labeoninae</taxon>
        <taxon>Labeonini</taxon>
        <taxon>Cirrhinus</taxon>
    </lineage>
</organism>
<feature type="signal peptide" evidence="5">
    <location>
        <begin position="1"/>
        <end position="21"/>
    </location>
</feature>
<dbReference type="AlphaFoldDB" id="A0AA88U3X7"/>
<name>A0AA88U3X7_9TELE</name>
<dbReference type="GO" id="GO:0005886">
    <property type="term" value="C:plasma membrane"/>
    <property type="evidence" value="ECO:0007669"/>
    <property type="project" value="TreeGrafter"/>
</dbReference>
<evidence type="ECO:0000256" key="5">
    <source>
        <dbReference type="SAM" id="SignalP"/>
    </source>
</evidence>
<dbReference type="EMBL" id="JAUYZG010000004">
    <property type="protein sequence ID" value="KAK2909379.1"/>
    <property type="molecule type" value="Genomic_DNA"/>
</dbReference>
<evidence type="ECO:0000256" key="4">
    <source>
        <dbReference type="SAM" id="Phobius"/>
    </source>
</evidence>
<keyword evidence="4" id="KW-1133">Transmembrane helix</keyword>
<dbReference type="Pfam" id="PF07686">
    <property type="entry name" value="V-set"/>
    <property type="match status" value="1"/>
</dbReference>
<keyword evidence="5" id="KW-0732">Signal</keyword>
<reference evidence="7" key="1">
    <citation type="submission" date="2023-08" db="EMBL/GenBank/DDBJ databases">
        <title>Chromosome-level Genome Assembly of mud carp (Cirrhinus molitorella).</title>
        <authorList>
            <person name="Liu H."/>
        </authorList>
    </citation>
    <scope>NUCLEOTIDE SEQUENCE</scope>
    <source>
        <strain evidence="7">Prfri</strain>
        <tissue evidence="7">Muscle</tissue>
    </source>
</reference>
<dbReference type="InterPro" id="IPR036179">
    <property type="entry name" value="Ig-like_dom_sf"/>
</dbReference>
<feature type="chain" id="PRO_5041740248" description="Immunoglobulin V-set domain-containing protein" evidence="5">
    <location>
        <begin position="22"/>
        <end position="291"/>
    </location>
</feature>
<feature type="domain" description="Immunoglobulin V-set" evidence="6">
    <location>
        <begin position="26"/>
        <end position="104"/>
    </location>
</feature>
<keyword evidence="2 4" id="KW-0812">Transmembrane</keyword>
<dbReference type="SUPFAM" id="SSF48726">
    <property type="entry name" value="Immunoglobulin"/>
    <property type="match status" value="1"/>
</dbReference>
<dbReference type="Proteomes" id="UP001187343">
    <property type="component" value="Unassembled WGS sequence"/>
</dbReference>
<comment type="caution">
    <text evidence="7">The sequence shown here is derived from an EMBL/GenBank/DDBJ whole genome shotgun (WGS) entry which is preliminary data.</text>
</comment>
<dbReference type="Gene3D" id="2.60.40.10">
    <property type="entry name" value="Immunoglobulins"/>
    <property type="match status" value="1"/>
</dbReference>
<dbReference type="GO" id="GO:0004888">
    <property type="term" value="F:transmembrane signaling receptor activity"/>
    <property type="evidence" value="ECO:0007669"/>
    <property type="project" value="TreeGrafter"/>
</dbReference>
<evidence type="ECO:0000259" key="6">
    <source>
        <dbReference type="Pfam" id="PF07686"/>
    </source>
</evidence>
<dbReference type="InterPro" id="IPR013106">
    <property type="entry name" value="Ig_V-set"/>
</dbReference>
<dbReference type="InterPro" id="IPR013783">
    <property type="entry name" value="Ig-like_fold"/>
</dbReference>
<protein>
    <recommendedName>
        <fullName evidence="6">Immunoglobulin V-set domain-containing protein</fullName>
    </recommendedName>
</protein>
<evidence type="ECO:0000256" key="1">
    <source>
        <dbReference type="ARBA" id="ARBA00004370"/>
    </source>
</evidence>
<keyword evidence="8" id="KW-1185">Reference proteome</keyword>
<evidence type="ECO:0000256" key="3">
    <source>
        <dbReference type="ARBA" id="ARBA00023136"/>
    </source>
</evidence>
<comment type="subcellular location">
    <subcellularLocation>
        <location evidence="1">Membrane</location>
    </subcellularLocation>
</comment>
<dbReference type="PANTHER" id="PTHR11860">
    <property type="entry name" value="POLYMERIC-IMMUNOGLOBULIN RECEPTOR"/>
    <property type="match status" value="1"/>
</dbReference>
<sequence length="291" mass="32090">MKFLCALWLWMFLSEFSSTTGEISKQGYSEGNITITCYHSWASNNRKYFCRDPCGHKDILVKSDQTPTGRYTLKDSGDGTVTVNINDLQESDSGIYWCAVDRIGIDTFVKVKLAVSKANNGNTEEIIHHNTMKTQTSAEMPLTKPTPSVFVSSTTKDNTLLLTPTGFVQTSGPEGKISSSSPHNIFPVPSYYIPYAAACLAILVIICAVGLVTASQCRKRVKKSRCVIASSIYNSRPTEEANDVYENTTDNISYATINKSSNKSQDKSQSDSIYQNLLFDTNQGEAIYGNL</sequence>
<proteinExistence type="predicted"/>
<gene>
    <name evidence="7" type="ORF">Q8A67_005216</name>
</gene>
<feature type="transmembrane region" description="Helical" evidence="4">
    <location>
        <begin position="192"/>
        <end position="214"/>
    </location>
</feature>
<evidence type="ECO:0000313" key="7">
    <source>
        <dbReference type="EMBL" id="KAK2909379.1"/>
    </source>
</evidence>
<dbReference type="PANTHER" id="PTHR11860:SF87">
    <property type="entry name" value="CMRF35-LIKE MOLECULE 8"/>
    <property type="match status" value="1"/>
</dbReference>
<accession>A0AA88U3X7</accession>